<evidence type="ECO:0000256" key="7">
    <source>
        <dbReference type="ARBA" id="ARBA00023136"/>
    </source>
</evidence>
<comment type="caution">
    <text evidence="11">The sequence shown here is derived from an EMBL/GenBank/DDBJ whole genome shotgun (WGS) entry which is preliminary data.</text>
</comment>
<organism evidence="11 12">
    <name type="scientific">Haemaphysalis longicornis</name>
    <name type="common">Bush tick</name>
    <dbReference type="NCBI Taxonomy" id="44386"/>
    <lineage>
        <taxon>Eukaryota</taxon>
        <taxon>Metazoa</taxon>
        <taxon>Ecdysozoa</taxon>
        <taxon>Arthropoda</taxon>
        <taxon>Chelicerata</taxon>
        <taxon>Arachnida</taxon>
        <taxon>Acari</taxon>
        <taxon>Parasitiformes</taxon>
        <taxon>Ixodida</taxon>
        <taxon>Ixodoidea</taxon>
        <taxon>Ixodidae</taxon>
        <taxon>Haemaphysalinae</taxon>
        <taxon>Haemaphysalis</taxon>
    </lineage>
</organism>
<dbReference type="GO" id="GO:0004931">
    <property type="term" value="F:extracellularly ATP-gated monoatomic cation channel activity"/>
    <property type="evidence" value="ECO:0007669"/>
    <property type="project" value="InterPro"/>
</dbReference>
<dbReference type="AlphaFoldDB" id="A0A9J6GMK2"/>
<dbReference type="GO" id="GO:0012505">
    <property type="term" value="C:endomembrane system"/>
    <property type="evidence" value="ECO:0007669"/>
    <property type="project" value="UniProtKB-SubCell"/>
</dbReference>
<accession>A0A9J6GMK2</accession>
<keyword evidence="9" id="KW-0407">Ion channel</keyword>
<dbReference type="Gene3D" id="1.10.287.940">
    <property type="entry name" value="atp-gated p2x4 ion channel"/>
    <property type="match status" value="1"/>
</dbReference>
<dbReference type="GO" id="GO:0098794">
    <property type="term" value="C:postsynapse"/>
    <property type="evidence" value="ECO:0007669"/>
    <property type="project" value="GOC"/>
</dbReference>
<reference evidence="11 12" key="1">
    <citation type="journal article" date="2020" name="Cell">
        <title>Large-Scale Comparative Analyses of Tick Genomes Elucidate Their Genetic Diversity and Vector Capacities.</title>
        <authorList>
            <consortium name="Tick Genome and Microbiome Consortium (TIGMIC)"/>
            <person name="Jia N."/>
            <person name="Wang J."/>
            <person name="Shi W."/>
            <person name="Du L."/>
            <person name="Sun Y."/>
            <person name="Zhan W."/>
            <person name="Jiang J.F."/>
            <person name="Wang Q."/>
            <person name="Zhang B."/>
            <person name="Ji P."/>
            <person name="Bell-Sakyi L."/>
            <person name="Cui X.M."/>
            <person name="Yuan T.T."/>
            <person name="Jiang B.G."/>
            <person name="Yang W.F."/>
            <person name="Lam T.T."/>
            <person name="Chang Q.C."/>
            <person name="Ding S.J."/>
            <person name="Wang X.J."/>
            <person name="Zhu J.G."/>
            <person name="Ruan X.D."/>
            <person name="Zhao L."/>
            <person name="Wei J.T."/>
            <person name="Ye R.Z."/>
            <person name="Que T.C."/>
            <person name="Du C.H."/>
            <person name="Zhou Y.H."/>
            <person name="Cheng J.X."/>
            <person name="Dai P.F."/>
            <person name="Guo W.B."/>
            <person name="Han X.H."/>
            <person name="Huang E.J."/>
            <person name="Li L.F."/>
            <person name="Wei W."/>
            <person name="Gao Y.C."/>
            <person name="Liu J.Z."/>
            <person name="Shao H.Z."/>
            <person name="Wang X."/>
            <person name="Wang C.C."/>
            <person name="Yang T.C."/>
            <person name="Huo Q.B."/>
            <person name="Li W."/>
            <person name="Chen H.Y."/>
            <person name="Chen S.E."/>
            <person name="Zhou L.G."/>
            <person name="Ni X.B."/>
            <person name="Tian J.H."/>
            <person name="Sheng Y."/>
            <person name="Liu T."/>
            <person name="Pan Y.S."/>
            <person name="Xia L.Y."/>
            <person name="Li J."/>
            <person name="Zhao F."/>
            <person name="Cao W.C."/>
        </authorList>
    </citation>
    <scope>NUCLEOTIDE SEQUENCE [LARGE SCALE GENOMIC DNA]</scope>
    <source>
        <strain evidence="11">HaeL-2018</strain>
    </source>
</reference>
<dbReference type="Proteomes" id="UP000821853">
    <property type="component" value="Unassembled WGS sequence"/>
</dbReference>
<evidence type="ECO:0000256" key="1">
    <source>
        <dbReference type="ARBA" id="ARBA00004308"/>
    </source>
</evidence>
<evidence type="ECO:0000256" key="4">
    <source>
        <dbReference type="ARBA" id="ARBA00022692"/>
    </source>
</evidence>
<dbReference type="PANTHER" id="PTHR10125">
    <property type="entry name" value="P2X PURINOCEPTOR"/>
    <property type="match status" value="1"/>
</dbReference>
<evidence type="ECO:0000313" key="11">
    <source>
        <dbReference type="EMBL" id="KAH9376805.1"/>
    </source>
</evidence>
<keyword evidence="8" id="KW-1071">Ligand-gated ion channel</keyword>
<dbReference type="PANTHER" id="PTHR10125:SF31">
    <property type="entry name" value="P2X RECEPTOR E"/>
    <property type="match status" value="1"/>
</dbReference>
<dbReference type="OrthoDB" id="494673at2759"/>
<evidence type="ECO:0000313" key="12">
    <source>
        <dbReference type="Proteomes" id="UP000821853"/>
    </source>
</evidence>
<dbReference type="InterPro" id="IPR059116">
    <property type="entry name" value="P2X_receptor"/>
</dbReference>
<dbReference type="Gene3D" id="2.60.490.10">
    <property type="entry name" value="atp-gated p2x4 ion channel domain"/>
    <property type="match status" value="1"/>
</dbReference>
<evidence type="ECO:0000256" key="5">
    <source>
        <dbReference type="ARBA" id="ARBA00022989"/>
    </source>
</evidence>
<dbReference type="GO" id="GO:0033198">
    <property type="term" value="P:response to ATP"/>
    <property type="evidence" value="ECO:0007669"/>
    <property type="project" value="InterPro"/>
</dbReference>
<name>A0A9J6GMK2_HAELO</name>
<keyword evidence="6" id="KW-0406">Ion transport</keyword>
<evidence type="ECO:0000256" key="9">
    <source>
        <dbReference type="ARBA" id="ARBA00023303"/>
    </source>
</evidence>
<evidence type="ECO:0008006" key="13">
    <source>
        <dbReference type="Google" id="ProtNLM"/>
    </source>
</evidence>
<dbReference type="Pfam" id="PF00864">
    <property type="entry name" value="P2X_receptor"/>
    <property type="match status" value="1"/>
</dbReference>
<evidence type="ECO:0000256" key="3">
    <source>
        <dbReference type="ARBA" id="ARBA00022448"/>
    </source>
</evidence>
<evidence type="ECO:0000256" key="8">
    <source>
        <dbReference type="ARBA" id="ARBA00023286"/>
    </source>
</evidence>
<keyword evidence="7 10" id="KW-0472">Membrane</keyword>
<comment type="similarity">
    <text evidence="2">Belongs to the P2X receptor family.</text>
</comment>
<evidence type="ECO:0000256" key="10">
    <source>
        <dbReference type="SAM" id="Phobius"/>
    </source>
</evidence>
<keyword evidence="5 10" id="KW-1133">Transmembrane helix</keyword>
<dbReference type="NCBIfam" id="TIGR00863">
    <property type="entry name" value="P2X"/>
    <property type="match status" value="1"/>
</dbReference>
<gene>
    <name evidence="11" type="ORF">HPB48_019390</name>
</gene>
<dbReference type="EMBL" id="JABSTR010000008">
    <property type="protein sequence ID" value="KAH9376805.1"/>
    <property type="molecule type" value="Genomic_DNA"/>
</dbReference>
<feature type="transmembrane region" description="Helical" evidence="10">
    <location>
        <begin position="35"/>
        <end position="52"/>
    </location>
</feature>
<keyword evidence="3" id="KW-0813">Transport</keyword>
<dbReference type="OMA" id="NRFCPIF"/>
<dbReference type="InterPro" id="IPR001429">
    <property type="entry name" value="P2X_purnocptor"/>
</dbReference>
<dbReference type="GO" id="GO:0070588">
    <property type="term" value="P:calcium ion transmembrane transport"/>
    <property type="evidence" value="ECO:0007669"/>
    <property type="project" value="TreeGrafter"/>
</dbReference>
<keyword evidence="4 10" id="KW-0812">Transmembrane</keyword>
<dbReference type="InterPro" id="IPR027309">
    <property type="entry name" value="P2X_extracellular_dom_sf"/>
</dbReference>
<evidence type="ECO:0000256" key="2">
    <source>
        <dbReference type="ARBA" id="ARBA00009848"/>
    </source>
</evidence>
<evidence type="ECO:0000256" key="6">
    <source>
        <dbReference type="ARBA" id="ARBA00023065"/>
    </source>
</evidence>
<sequence>MGLNCVKATANYFFEYDTLKVVHIGNKKIGALNRLIQLLILGYIIGYVIIYQKGYQQFSSFNTATTTKVKGVLSTENISDDAFYPFLKNKTVYKRVWDIADIVVPPEESGQFFVTTNLIITPSQNMSTCPEDPAIKDARCKSENDTTSCTPGKPVMIGNGVMTGRCVKATPPNETMHVCEITGWCPVEQDFGPLKDGSPLLSGVRNFTVLIKNYIEFPLFHVRRQVHLQHVSNIPESANATHLKYCRYDAGKDARCPVFQIGDMCKCTFYGWRLLLIVIPCLHLLPRKGGVIQVLISWDCNLDYDAKYCVPNYSFLRLDNPEAVLAKGWNFRYPKYYNEAERSLVKAYGITFVILVQGRAGKASFIPIAINMGSGLGLMVVAYTNQSYS</sequence>
<protein>
    <recommendedName>
        <fullName evidence="13">Purinergic receptor</fullName>
    </recommendedName>
</protein>
<dbReference type="PRINTS" id="PR01307">
    <property type="entry name" value="P2XRECEPTOR"/>
</dbReference>
<dbReference type="GO" id="GO:0005886">
    <property type="term" value="C:plasma membrane"/>
    <property type="evidence" value="ECO:0007669"/>
    <property type="project" value="InterPro"/>
</dbReference>
<dbReference type="GO" id="GO:0001614">
    <property type="term" value="F:purinergic nucleotide receptor activity"/>
    <property type="evidence" value="ECO:0007669"/>
    <property type="project" value="InterPro"/>
</dbReference>
<dbReference type="VEuPathDB" id="VectorBase:HLOH_040107"/>
<proteinExistence type="inferred from homology"/>
<comment type="subcellular location">
    <subcellularLocation>
        <location evidence="1">Endomembrane system</location>
    </subcellularLocation>
</comment>
<keyword evidence="12" id="KW-1185">Reference proteome</keyword>